<dbReference type="AlphaFoldDB" id="A0A256GVM5"/>
<dbReference type="EMBL" id="NNRM01000001">
    <property type="protein sequence ID" value="OYR30940.1"/>
    <property type="molecule type" value="Genomic_DNA"/>
</dbReference>
<protein>
    <submittedName>
        <fullName evidence="1">Uncharacterized protein</fullName>
    </submittedName>
</protein>
<accession>A0A256GVM5</accession>
<evidence type="ECO:0000313" key="2">
    <source>
        <dbReference type="Proteomes" id="UP000216188"/>
    </source>
</evidence>
<organism evidence="1 2">
    <name type="scientific">Brucella pseudogrignonensis</name>
    <dbReference type="NCBI Taxonomy" id="419475"/>
    <lineage>
        <taxon>Bacteria</taxon>
        <taxon>Pseudomonadati</taxon>
        <taxon>Pseudomonadota</taxon>
        <taxon>Alphaproteobacteria</taxon>
        <taxon>Hyphomicrobiales</taxon>
        <taxon>Brucellaceae</taxon>
        <taxon>Brucella/Ochrobactrum group</taxon>
        <taxon>Brucella</taxon>
    </lineage>
</organism>
<sequence>MIGKRFWKRIRVNGLRARRSDFAPEPLSSIPASGYVNAAKQA</sequence>
<name>A0A256GVM5_9HYPH</name>
<dbReference type="Proteomes" id="UP000216188">
    <property type="component" value="Unassembled WGS sequence"/>
</dbReference>
<gene>
    <name evidence="1" type="ORF">CEV34_0002</name>
</gene>
<keyword evidence="2" id="KW-1185">Reference proteome</keyword>
<proteinExistence type="predicted"/>
<evidence type="ECO:0000313" key="1">
    <source>
        <dbReference type="EMBL" id="OYR30940.1"/>
    </source>
</evidence>
<reference evidence="1 2" key="1">
    <citation type="submission" date="2017-07" db="EMBL/GenBank/DDBJ databases">
        <title>Phylogenetic study on the rhizospheric bacterium Ochrobactrum sp. A44.</title>
        <authorList>
            <person name="Krzyzanowska D.M."/>
            <person name="Ossowicki A."/>
            <person name="Rajewska M."/>
            <person name="Maciag T."/>
            <person name="Kaczynski Z."/>
            <person name="Czerwicka M."/>
            <person name="Jafra S."/>
        </authorList>
    </citation>
    <scope>NUCLEOTIDE SEQUENCE [LARGE SCALE GENOMIC DNA]</scope>
    <source>
        <strain evidence="1 2">CCUG 30717</strain>
    </source>
</reference>
<comment type="caution">
    <text evidence="1">The sequence shown here is derived from an EMBL/GenBank/DDBJ whole genome shotgun (WGS) entry which is preliminary data.</text>
</comment>